<dbReference type="EMBL" id="GBRH01159655">
    <property type="protein sequence ID" value="JAE38241.1"/>
    <property type="molecule type" value="Transcribed_RNA"/>
</dbReference>
<evidence type="ECO:0000256" key="1">
    <source>
        <dbReference type="SAM" id="MobiDB-lite"/>
    </source>
</evidence>
<reference evidence="2" key="1">
    <citation type="submission" date="2014-09" db="EMBL/GenBank/DDBJ databases">
        <authorList>
            <person name="Magalhaes I.L.F."/>
            <person name="Oliveira U."/>
            <person name="Santos F.R."/>
            <person name="Vidigal T.H.D.A."/>
            <person name="Brescovit A.D."/>
            <person name="Santos A.J."/>
        </authorList>
    </citation>
    <scope>NUCLEOTIDE SEQUENCE</scope>
    <source>
        <tissue evidence="2">Shoot tissue taken approximately 20 cm above the soil surface</tissue>
    </source>
</reference>
<protein>
    <submittedName>
        <fullName evidence="2">Uncharacterized protein</fullName>
    </submittedName>
</protein>
<evidence type="ECO:0000313" key="2">
    <source>
        <dbReference type="EMBL" id="JAE38241.1"/>
    </source>
</evidence>
<sequence length="58" mass="6572">MRQMSPKALMSTGPRMPAPRRAFVTCGARRRGSTPGGSRHFWKSHHTVTFTALLSSWW</sequence>
<dbReference type="AlphaFoldDB" id="A0A0A9HTN0"/>
<accession>A0A0A9HTN0</accession>
<name>A0A0A9HTN0_ARUDO</name>
<organism evidence="2">
    <name type="scientific">Arundo donax</name>
    <name type="common">Giant reed</name>
    <name type="synonym">Donax arundinaceus</name>
    <dbReference type="NCBI Taxonomy" id="35708"/>
    <lineage>
        <taxon>Eukaryota</taxon>
        <taxon>Viridiplantae</taxon>
        <taxon>Streptophyta</taxon>
        <taxon>Embryophyta</taxon>
        <taxon>Tracheophyta</taxon>
        <taxon>Spermatophyta</taxon>
        <taxon>Magnoliopsida</taxon>
        <taxon>Liliopsida</taxon>
        <taxon>Poales</taxon>
        <taxon>Poaceae</taxon>
        <taxon>PACMAD clade</taxon>
        <taxon>Arundinoideae</taxon>
        <taxon>Arundineae</taxon>
        <taxon>Arundo</taxon>
    </lineage>
</organism>
<proteinExistence type="predicted"/>
<reference evidence="2" key="2">
    <citation type="journal article" date="2015" name="Data Brief">
        <title>Shoot transcriptome of the giant reed, Arundo donax.</title>
        <authorList>
            <person name="Barrero R.A."/>
            <person name="Guerrero F.D."/>
            <person name="Moolhuijzen P."/>
            <person name="Goolsby J.A."/>
            <person name="Tidwell J."/>
            <person name="Bellgard S.E."/>
            <person name="Bellgard M.I."/>
        </authorList>
    </citation>
    <scope>NUCLEOTIDE SEQUENCE</scope>
    <source>
        <tissue evidence="2">Shoot tissue taken approximately 20 cm above the soil surface</tissue>
    </source>
</reference>
<feature type="region of interest" description="Disordered" evidence="1">
    <location>
        <begin position="1"/>
        <end position="20"/>
    </location>
</feature>